<sequence>MLRHELVHIRRGHLLLKLLLTAACAVHWFNPFVHLMVRWAQRDIELACDAEVVQGTDAELRGQYSRAILAAAGGGSGPRLSVRFQSPKKALKLRFQTIFDTASKRKGRGGLLLLIACTVASGVFVSCGVNHSSAADGLIPPSNNTTYHASNVQWQKLLECKTDYVGDNSKVVHAVDLLPLPGGAVRDSVSLQTKEQPYGFTIHYSTEQDLTQQAIAAFDRACYNNAIVLFSLIGNADRITVELRNSTYVYPFSYTRETVEQAFGRDVRELANDQDFFGLVSRTLLSPTEIQP</sequence>
<dbReference type="HOGENOM" id="CLU_952191_0_0_9"/>
<evidence type="ECO:0000313" key="3">
    <source>
        <dbReference type="EMBL" id="EEG31088.1"/>
    </source>
</evidence>
<dbReference type="eggNOG" id="COG4219">
    <property type="taxonomic scope" value="Bacteria"/>
</dbReference>
<dbReference type="EMBL" id="ACEC01000045">
    <property type="protein sequence ID" value="EEG31088.1"/>
    <property type="molecule type" value="Genomic_DNA"/>
</dbReference>
<dbReference type="STRING" id="537013.CLOSTMETH_01396"/>
<dbReference type="Pfam" id="PF05569">
    <property type="entry name" value="Peptidase_M56"/>
    <property type="match status" value="1"/>
</dbReference>
<evidence type="ECO:0000259" key="2">
    <source>
        <dbReference type="Pfam" id="PF16107"/>
    </source>
</evidence>
<feature type="domain" description="Peptidase M56" evidence="1">
    <location>
        <begin position="2"/>
        <end position="98"/>
    </location>
</feature>
<protein>
    <submittedName>
        <fullName evidence="3">Peptidase, M56 family</fullName>
    </submittedName>
</protein>
<evidence type="ECO:0000313" key="4">
    <source>
        <dbReference type="Proteomes" id="UP000003340"/>
    </source>
</evidence>
<evidence type="ECO:0000259" key="1">
    <source>
        <dbReference type="Pfam" id="PF05569"/>
    </source>
</evidence>
<gene>
    <name evidence="3" type="ORF">CLOSTMETH_01396</name>
</gene>
<dbReference type="InterPro" id="IPR008756">
    <property type="entry name" value="Peptidase_M56"/>
</dbReference>
<feature type="domain" description="DUF4825" evidence="2">
    <location>
        <begin position="157"/>
        <end position="248"/>
    </location>
</feature>
<comment type="caution">
    <text evidence="3">The sequence shown here is derived from an EMBL/GenBank/DDBJ whole genome shotgun (WGS) entry which is preliminary data.</text>
</comment>
<dbReference type="PANTHER" id="PTHR34978">
    <property type="entry name" value="POSSIBLE SENSOR-TRANSDUCER PROTEIN BLAR"/>
    <property type="match status" value="1"/>
</dbReference>
<organism evidence="3 4">
    <name type="scientific">[Clostridium] methylpentosum DSM 5476</name>
    <dbReference type="NCBI Taxonomy" id="537013"/>
    <lineage>
        <taxon>Bacteria</taxon>
        <taxon>Bacillati</taxon>
        <taxon>Bacillota</taxon>
        <taxon>Clostridia</taxon>
        <taxon>Eubacteriales</taxon>
        <taxon>Oscillospiraceae</taxon>
        <taxon>Oscillospiraceae incertae sedis</taxon>
    </lineage>
</organism>
<dbReference type="AlphaFoldDB" id="C0EC26"/>
<reference evidence="3 4" key="1">
    <citation type="submission" date="2009-01" db="EMBL/GenBank/DDBJ databases">
        <authorList>
            <person name="Fulton L."/>
            <person name="Clifton S."/>
            <person name="Fulton B."/>
            <person name="Xu J."/>
            <person name="Minx P."/>
            <person name="Pepin K.H."/>
            <person name="Johnson M."/>
            <person name="Bhonagiri V."/>
            <person name="Nash W.E."/>
            <person name="Mardis E.R."/>
            <person name="Wilson R.K."/>
        </authorList>
    </citation>
    <scope>NUCLEOTIDE SEQUENCE [LARGE SCALE GENOMIC DNA]</scope>
    <source>
        <strain evidence="3 4">DSM 5476</strain>
    </source>
</reference>
<dbReference type="CDD" id="cd07341">
    <property type="entry name" value="M56_BlaR1_MecR1_like"/>
    <property type="match status" value="1"/>
</dbReference>
<dbReference type="PANTHER" id="PTHR34978:SF3">
    <property type="entry name" value="SLR0241 PROTEIN"/>
    <property type="match status" value="1"/>
</dbReference>
<dbReference type="Pfam" id="PF16107">
    <property type="entry name" value="DUF4825"/>
    <property type="match status" value="1"/>
</dbReference>
<name>C0EC26_9FIRM</name>
<dbReference type="InterPro" id="IPR032250">
    <property type="entry name" value="DUF4825"/>
</dbReference>
<dbReference type="Proteomes" id="UP000003340">
    <property type="component" value="Unassembled WGS sequence"/>
</dbReference>
<reference evidence="3 4" key="2">
    <citation type="submission" date="2009-02" db="EMBL/GenBank/DDBJ databases">
        <title>Draft genome sequence of Clostridium methylpentosum (DSM 5476).</title>
        <authorList>
            <person name="Sudarsanam P."/>
            <person name="Ley R."/>
            <person name="Guruge J."/>
            <person name="Turnbaugh P.J."/>
            <person name="Mahowald M."/>
            <person name="Liep D."/>
            <person name="Gordon J."/>
        </authorList>
    </citation>
    <scope>NUCLEOTIDE SEQUENCE [LARGE SCALE GENOMIC DNA]</scope>
    <source>
        <strain evidence="3 4">DSM 5476</strain>
    </source>
</reference>
<accession>C0EC26</accession>
<keyword evidence="4" id="KW-1185">Reference proteome</keyword>
<proteinExistence type="predicted"/>
<dbReference type="InterPro" id="IPR052173">
    <property type="entry name" value="Beta-lactam_resp_regulator"/>
</dbReference>